<feature type="transmembrane region" description="Helical" evidence="1">
    <location>
        <begin position="174"/>
        <end position="190"/>
    </location>
</feature>
<keyword evidence="1" id="KW-0812">Transmembrane</keyword>
<evidence type="ECO:0000313" key="3">
    <source>
        <dbReference type="Proteomes" id="UP000054010"/>
    </source>
</evidence>
<evidence type="ECO:0008006" key="4">
    <source>
        <dbReference type="Google" id="ProtNLM"/>
    </source>
</evidence>
<organism evidence="2 3">
    <name type="scientific">Oscillochloris trichoides DG-6</name>
    <dbReference type="NCBI Taxonomy" id="765420"/>
    <lineage>
        <taxon>Bacteria</taxon>
        <taxon>Bacillati</taxon>
        <taxon>Chloroflexota</taxon>
        <taxon>Chloroflexia</taxon>
        <taxon>Chloroflexales</taxon>
        <taxon>Chloroflexineae</taxon>
        <taxon>Oscillochloridaceae</taxon>
        <taxon>Oscillochloris</taxon>
    </lineage>
</organism>
<evidence type="ECO:0000256" key="1">
    <source>
        <dbReference type="SAM" id="Phobius"/>
    </source>
</evidence>
<keyword evidence="1" id="KW-0472">Membrane</keyword>
<sequence length="447" mass="50717">MSPLESYIALTAFVWLGRMAVERKFRFYAGPILIPAILFAAFITLGLVYGISRGGVLSIALWEVRSIYYIPMMLILTSNLILTRVHVNRLMWLMVIALGYKGIMGIVHVATQLNWDLSGVERIAEHSMSIQFNAFFMLMITAWFYHDSALKRLIIPMLAPFVLYSFFANQRRASFLTLGLGVAVVLSMLYRENRKLFFTLAPSGAAVFLVYLAAFWNNTGSIGIIARAVRSVIGQPTARDAASNIYRDIENVNTMFNIKTFPFTGIGFGNKFYIVMPLPDISFFIWWEYITHNSIMWIWMQAGVGAFFSMLLLTGMTMIVGGRAVWNVPAGPLRAVALTATLYVFMHFTYAYADMSWEVISMTFVGTMMGLINALEPIAKRALPVPVPRWPWVPTYDQPPPKRWPWVPDTGVIPPYYPPKVWPWPIPAYRAAQMDRAKERAARATHQ</sequence>
<dbReference type="EMBL" id="ADVR01000001">
    <property type="protein sequence ID" value="EFO82080.1"/>
    <property type="molecule type" value="Genomic_DNA"/>
</dbReference>
<dbReference type="AlphaFoldDB" id="E1I9K2"/>
<gene>
    <name evidence="2" type="ORF">OSCT_0003</name>
</gene>
<feature type="transmembrane region" description="Helical" evidence="1">
    <location>
        <begin position="296"/>
        <end position="321"/>
    </location>
</feature>
<accession>E1I9K2</accession>
<feature type="transmembrane region" description="Helical" evidence="1">
    <location>
        <begin position="153"/>
        <end position="168"/>
    </location>
</feature>
<reference evidence="2 3" key="1">
    <citation type="journal article" date="2011" name="J. Bacteriol.">
        <title>Draft genome sequence of the anoxygenic filamentous phototrophic bacterium Oscillochloris trichoides subsp. DG-6.</title>
        <authorList>
            <person name="Kuznetsov B.B."/>
            <person name="Ivanovsky R.N."/>
            <person name="Keppen O.I."/>
            <person name="Sukhacheva M.V."/>
            <person name="Bumazhkin B.K."/>
            <person name="Patutina E.O."/>
            <person name="Beletsky A.V."/>
            <person name="Mardanov A.V."/>
            <person name="Baslerov R.V."/>
            <person name="Panteleeva A.N."/>
            <person name="Kolganova T.V."/>
            <person name="Ravin N.V."/>
            <person name="Skryabin K.G."/>
        </authorList>
    </citation>
    <scope>NUCLEOTIDE SEQUENCE [LARGE SCALE GENOMIC DNA]</scope>
    <source>
        <strain evidence="2 3">DG-6</strain>
    </source>
</reference>
<name>E1I9K2_9CHLR</name>
<dbReference type="STRING" id="765420.OSCT_0003"/>
<dbReference type="HOGENOM" id="CLU_040893_0_0_0"/>
<protein>
    <recommendedName>
        <fullName evidence="4">O-antigen polymerase</fullName>
    </recommendedName>
</protein>
<dbReference type="PANTHER" id="PTHR37422:SF13">
    <property type="entry name" value="LIPOPOLYSACCHARIDE BIOSYNTHESIS PROTEIN PA4999-RELATED"/>
    <property type="match status" value="1"/>
</dbReference>
<feature type="transmembrane region" description="Helical" evidence="1">
    <location>
        <begin position="66"/>
        <end position="83"/>
    </location>
</feature>
<dbReference type="PANTHER" id="PTHR37422">
    <property type="entry name" value="TEICHURONIC ACID BIOSYNTHESIS PROTEIN TUAE"/>
    <property type="match status" value="1"/>
</dbReference>
<dbReference type="eggNOG" id="COG3307">
    <property type="taxonomic scope" value="Bacteria"/>
</dbReference>
<keyword evidence="3" id="KW-1185">Reference proteome</keyword>
<comment type="caution">
    <text evidence="2">The sequence shown here is derived from an EMBL/GenBank/DDBJ whole genome shotgun (WGS) entry which is preliminary data.</text>
</comment>
<feature type="transmembrane region" description="Helical" evidence="1">
    <location>
        <begin position="28"/>
        <end position="51"/>
    </location>
</feature>
<dbReference type="Proteomes" id="UP000054010">
    <property type="component" value="Unassembled WGS sequence"/>
</dbReference>
<keyword evidence="1" id="KW-1133">Transmembrane helix</keyword>
<dbReference type="InterPro" id="IPR051533">
    <property type="entry name" value="WaaL-like"/>
</dbReference>
<proteinExistence type="predicted"/>
<feature type="transmembrane region" description="Helical" evidence="1">
    <location>
        <begin position="130"/>
        <end position="146"/>
    </location>
</feature>
<evidence type="ECO:0000313" key="2">
    <source>
        <dbReference type="EMBL" id="EFO82080.1"/>
    </source>
</evidence>
<feature type="transmembrane region" description="Helical" evidence="1">
    <location>
        <begin position="90"/>
        <end position="110"/>
    </location>
</feature>
<feature type="transmembrane region" description="Helical" evidence="1">
    <location>
        <begin position="197"/>
        <end position="216"/>
    </location>
</feature>
<feature type="transmembrane region" description="Helical" evidence="1">
    <location>
        <begin position="333"/>
        <end position="353"/>
    </location>
</feature>